<sequence>MPFSSVWWNSIDFLPKRKITECRESRGYKHLSEAEYPEKPTQRKTTTSYNSNEVQLNPPGSQVFWYRGDLHS</sequence>
<gene>
    <name evidence="2" type="ORF">EYC84_000948</name>
</gene>
<dbReference type="Proteomes" id="UP000322873">
    <property type="component" value="Unassembled WGS sequence"/>
</dbReference>
<evidence type="ECO:0000313" key="2">
    <source>
        <dbReference type="EMBL" id="KAA8569289.1"/>
    </source>
</evidence>
<feature type="region of interest" description="Disordered" evidence="1">
    <location>
        <begin position="33"/>
        <end position="56"/>
    </location>
</feature>
<evidence type="ECO:0000256" key="1">
    <source>
        <dbReference type="SAM" id="MobiDB-lite"/>
    </source>
</evidence>
<proteinExistence type="predicted"/>
<organism evidence="2 3">
    <name type="scientific">Monilinia fructicola</name>
    <name type="common">Brown rot fungus</name>
    <name type="synonym">Ciboria fructicola</name>
    <dbReference type="NCBI Taxonomy" id="38448"/>
    <lineage>
        <taxon>Eukaryota</taxon>
        <taxon>Fungi</taxon>
        <taxon>Dikarya</taxon>
        <taxon>Ascomycota</taxon>
        <taxon>Pezizomycotina</taxon>
        <taxon>Leotiomycetes</taxon>
        <taxon>Helotiales</taxon>
        <taxon>Sclerotiniaceae</taxon>
        <taxon>Monilinia</taxon>
    </lineage>
</organism>
<comment type="caution">
    <text evidence="2">The sequence shown here is derived from an EMBL/GenBank/DDBJ whole genome shotgun (WGS) entry which is preliminary data.</text>
</comment>
<evidence type="ECO:0000313" key="3">
    <source>
        <dbReference type="Proteomes" id="UP000322873"/>
    </source>
</evidence>
<name>A0A5M9JMS8_MONFR</name>
<reference evidence="2 3" key="1">
    <citation type="submission" date="2019-06" db="EMBL/GenBank/DDBJ databases">
        <title>Genome Sequence of the Brown Rot Fungal Pathogen Monilinia fructicola.</title>
        <authorList>
            <person name="De Miccolis Angelini R.M."/>
            <person name="Landi L."/>
            <person name="Abate D."/>
            <person name="Pollastro S."/>
            <person name="Romanazzi G."/>
            <person name="Faretra F."/>
        </authorList>
    </citation>
    <scope>NUCLEOTIDE SEQUENCE [LARGE SCALE GENOMIC DNA]</scope>
    <source>
        <strain evidence="2 3">Mfrc123</strain>
    </source>
</reference>
<keyword evidence="3" id="KW-1185">Reference proteome</keyword>
<protein>
    <submittedName>
        <fullName evidence="2">Uncharacterized protein</fullName>
    </submittedName>
</protein>
<dbReference type="AlphaFoldDB" id="A0A5M9JMS8"/>
<feature type="compositionally biased region" description="Polar residues" evidence="1">
    <location>
        <begin position="43"/>
        <end position="56"/>
    </location>
</feature>
<accession>A0A5M9JMS8</accession>
<dbReference type="EMBL" id="VICG01000008">
    <property type="protein sequence ID" value="KAA8569289.1"/>
    <property type="molecule type" value="Genomic_DNA"/>
</dbReference>